<gene>
    <name evidence="1" type="ORF">BI347_22185</name>
</gene>
<dbReference type="EMBL" id="MKCS01000004">
    <property type="protein sequence ID" value="OHX10488.1"/>
    <property type="molecule type" value="Genomic_DNA"/>
</dbReference>
<protein>
    <submittedName>
        <fullName evidence="1">Uncharacterized protein</fullName>
    </submittedName>
</protein>
<evidence type="ECO:0000313" key="2">
    <source>
        <dbReference type="Proteomes" id="UP000180088"/>
    </source>
</evidence>
<dbReference type="Proteomes" id="UP000180088">
    <property type="component" value="Unassembled WGS sequence"/>
</dbReference>
<dbReference type="AlphaFoldDB" id="A0A1S1WTH8"/>
<accession>A0A1S1WTH8</accession>
<name>A0A1S1WTH8_9NEIS</name>
<proteinExistence type="predicted"/>
<comment type="caution">
    <text evidence="1">The sequence shown here is derived from an EMBL/GenBank/DDBJ whole genome shotgun (WGS) entry which is preliminary data.</text>
</comment>
<sequence>MAGAGWPWLPGIAMNMAILRRLFCLAVSRYAWCVWQSAKRRKLSPSGYELRCLVAACQENIIMPGFLICGLCAMSSVK</sequence>
<reference evidence="1 2" key="1">
    <citation type="submission" date="2016-09" db="EMBL/GenBank/DDBJ databases">
        <title>Chromobacterium muskegensis sp. nov., an insecticidal bacterium isolated from Sphagnum bogs.</title>
        <authorList>
            <person name="Sparks M.E."/>
            <person name="Blackburn M.B."/>
            <person name="Gundersen-Rindal D.E."/>
            <person name="Mitchell A."/>
            <person name="Farrar R."/>
            <person name="Kuhar D."/>
        </authorList>
    </citation>
    <scope>NUCLEOTIDE SEQUENCE [LARGE SCALE GENOMIC DNA]</scope>
    <source>
        <strain evidence="1 2">37-2</strain>
    </source>
</reference>
<organism evidence="1 2">
    <name type="scientific">Chromobacterium sphagni</name>
    <dbReference type="NCBI Taxonomy" id="1903179"/>
    <lineage>
        <taxon>Bacteria</taxon>
        <taxon>Pseudomonadati</taxon>
        <taxon>Pseudomonadota</taxon>
        <taxon>Betaproteobacteria</taxon>
        <taxon>Neisseriales</taxon>
        <taxon>Chromobacteriaceae</taxon>
        <taxon>Chromobacterium</taxon>
    </lineage>
</organism>
<dbReference type="STRING" id="1903179.BI347_22185"/>
<evidence type="ECO:0000313" key="1">
    <source>
        <dbReference type="EMBL" id="OHX10488.1"/>
    </source>
</evidence>